<dbReference type="InterPro" id="IPR005471">
    <property type="entry name" value="Tscrpt_reg_IclR_N"/>
</dbReference>
<evidence type="ECO:0000313" key="7">
    <source>
        <dbReference type="EMBL" id="VVE31945.1"/>
    </source>
</evidence>
<dbReference type="GO" id="GO:0003700">
    <property type="term" value="F:DNA-binding transcription factor activity"/>
    <property type="evidence" value="ECO:0007669"/>
    <property type="project" value="TreeGrafter"/>
</dbReference>
<dbReference type="InterPro" id="IPR050707">
    <property type="entry name" value="HTH_MetabolicPath_Reg"/>
</dbReference>
<dbReference type="Gene3D" id="3.30.450.40">
    <property type="match status" value="1"/>
</dbReference>
<dbReference type="EMBL" id="CABPRZ010000016">
    <property type="protein sequence ID" value="VVE31945.1"/>
    <property type="molecule type" value="Genomic_DNA"/>
</dbReference>
<keyword evidence="8" id="KW-1185">Reference proteome</keyword>
<dbReference type="InterPro" id="IPR036390">
    <property type="entry name" value="WH_DNA-bd_sf"/>
</dbReference>
<dbReference type="SUPFAM" id="SSF55781">
    <property type="entry name" value="GAF domain-like"/>
    <property type="match status" value="1"/>
</dbReference>
<dbReference type="GO" id="GO:0003677">
    <property type="term" value="F:DNA binding"/>
    <property type="evidence" value="ECO:0007669"/>
    <property type="project" value="UniProtKB-KW"/>
</dbReference>
<evidence type="ECO:0000259" key="6">
    <source>
        <dbReference type="PROSITE" id="PS51078"/>
    </source>
</evidence>
<accession>A0A5E4X735</accession>
<dbReference type="SUPFAM" id="SSF46785">
    <property type="entry name" value="Winged helix' DNA-binding domain"/>
    <property type="match status" value="1"/>
</dbReference>
<feature type="region of interest" description="Disordered" evidence="4">
    <location>
        <begin position="1"/>
        <end position="22"/>
    </location>
</feature>
<gene>
    <name evidence="7" type="ORF">PTE30175_03602</name>
</gene>
<dbReference type="PROSITE" id="PS51078">
    <property type="entry name" value="ICLR_ED"/>
    <property type="match status" value="1"/>
</dbReference>
<protein>
    <submittedName>
        <fullName evidence="7">Transcriptional regulator, IclR family</fullName>
    </submittedName>
</protein>
<keyword evidence="3" id="KW-0804">Transcription</keyword>
<dbReference type="PROSITE" id="PS51077">
    <property type="entry name" value="HTH_ICLR"/>
    <property type="match status" value="1"/>
</dbReference>
<keyword evidence="1" id="KW-0805">Transcription regulation</keyword>
<keyword evidence="2" id="KW-0238">DNA-binding</keyword>
<evidence type="ECO:0000256" key="4">
    <source>
        <dbReference type="SAM" id="MobiDB-lite"/>
    </source>
</evidence>
<evidence type="ECO:0000259" key="5">
    <source>
        <dbReference type="PROSITE" id="PS51077"/>
    </source>
</evidence>
<sequence length="274" mass="29339">MSPRSEVAATAANRTSAEPGQAFDGQRALRPLVVLEHLASAGLPLTLSQLASRLLIPKATLLRLMESLEAARFVMHAPDERGYMPGPALSQLALASVGNNAFTRACRNVLRALVADVGETCNITAPDGDRVLYVERMETAEPLRQHMVPGMRVPMHCTASGKLFLSQMPAAERRALLATMPLTSMTPRTLTAPDLLAAELDRIAARGVGIDNEEFVRGMVAIAVPVRADDARVIAAVACHVPTARMSLSELMDVQPKLTAAALRLRPILLRSAA</sequence>
<proteinExistence type="predicted"/>
<dbReference type="Pfam" id="PF01614">
    <property type="entry name" value="IclR_C"/>
    <property type="match status" value="1"/>
</dbReference>
<feature type="domain" description="IclR-ED" evidence="6">
    <location>
        <begin position="88"/>
        <end position="271"/>
    </location>
</feature>
<evidence type="ECO:0000256" key="1">
    <source>
        <dbReference type="ARBA" id="ARBA00023015"/>
    </source>
</evidence>
<dbReference type="PANTHER" id="PTHR30136:SF24">
    <property type="entry name" value="HTH-TYPE TRANSCRIPTIONAL REPRESSOR ALLR"/>
    <property type="match status" value="1"/>
</dbReference>
<dbReference type="GO" id="GO:0045892">
    <property type="term" value="P:negative regulation of DNA-templated transcription"/>
    <property type="evidence" value="ECO:0007669"/>
    <property type="project" value="TreeGrafter"/>
</dbReference>
<dbReference type="InterPro" id="IPR036388">
    <property type="entry name" value="WH-like_DNA-bd_sf"/>
</dbReference>
<evidence type="ECO:0000256" key="2">
    <source>
        <dbReference type="ARBA" id="ARBA00023125"/>
    </source>
</evidence>
<evidence type="ECO:0000313" key="8">
    <source>
        <dbReference type="Proteomes" id="UP000414233"/>
    </source>
</evidence>
<dbReference type="Gene3D" id="1.10.10.10">
    <property type="entry name" value="Winged helix-like DNA-binding domain superfamily/Winged helix DNA-binding domain"/>
    <property type="match status" value="1"/>
</dbReference>
<dbReference type="PANTHER" id="PTHR30136">
    <property type="entry name" value="HELIX-TURN-HELIX TRANSCRIPTIONAL REGULATOR, ICLR FAMILY"/>
    <property type="match status" value="1"/>
</dbReference>
<dbReference type="InterPro" id="IPR029016">
    <property type="entry name" value="GAF-like_dom_sf"/>
</dbReference>
<dbReference type="Pfam" id="PF09339">
    <property type="entry name" value="HTH_IclR"/>
    <property type="match status" value="1"/>
</dbReference>
<dbReference type="RefSeq" id="WP_150698424.1">
    <property type="nucleotide sequence ID" value="NZ_CABPRZ010000016.1"/>
</dbReference>
<dbReference type="Proteomes" id="UP000414233">
    <property type="component" value="Unassembled WGS sequence"/>
</dbReference>
<organism evidence="7 8">
    <name type="scientific">Pandoraea terrae</name>
    <dbReference type="NCBI Taxonomy" id="1537710"/>
    <lineage>
        <taxon>Bacteria</taxon>
        <taxon>Pseudomonadati</taxon>
        <taxon>Pseudomonadota</taxon>
        <taxon>Betaproteobacteria</taxon>
        <taxon>Burkholderiales</taxon>
        <taxon>Burkholderiaceae</taxon>
        <taxon>Pandoraea</taxon>
    </lineage>
</organism>
<dbReference type="AlphaFoldDB" id="A0A5E4X735"/>
<dbReference type="InterPro" id="IPR014757">
    <property type="entry name" value="Tscrpt_reg_IclR_C"/>
</dbReference>
<name>A0A5E4X735_9BURK</name>
<feature type="domain" description="HTH iclR-type" evidence="5">
    <location>
        <begin position="25"/>
        <end position="87"/>
    </location>
</feature>
<reference evidence="7 8" key="1">
    <citation type="submission" date="2019-08" db="EMBL/GenBank/DDBJ databases">
        <authorList>
            <person name="Peeters C."/>
        </authorList>
    </citation>
    <scope>NUCLEOTIDE SEQUENCE [LARGE SCALE GENOMIC DNA]</scope>
    <source>
        <strain evidence="7 8">LMG 30175</strain>
    </source>
</reference>
<evidence type="ECO:0000256" key="3">
    <source>
        <dbReference type="ARBA" id="ARBA00023163"/>
    </source>
</evidence>
<dbReference type="OrthoDB" id="13103at2"/>